<gene>
    <name evidence="2" type="ORF">L484_019448</name>
</gene>
<feature type="domain" description="AIR9-like A9" evidence="1">
    <location>
        <begin position="70"/>
        <end position="155"/>
    </location>
</feature>
<dbReference type="PANTHER" id="PTHR31149:SF11">
    <property type="entry name" value="187-KDA MICROTUBULE-ASSOCIATED PROTEIN AIR9"/>
    <property type="match status" value="1"/>
</dbReference>
<protein>
    <recommendedName>
        <fullName evidence="1">AIR9-like A9 domain-containing protein</fullName>
    </recommendedName>
</protein>
<reference evidence="3" key="1">
    <citation type="submission" date="2013-01" db="EMBL/GenBank/DDBJ databases">
        <title>Draft Genome Sequence of a Mulberry Tree, Morus notabilis C.K. Schneid.</title>
        <authorList>
            <person name="He N."/>
            <person name="Zhao S."/>
        </authorList>
    </citation>
    <scope>NUCLEOTIDE SEQUENCE</scope>
</reference>
<evidence type="ECO:0000259" key="1">
    <source>
        <dbReference type="Pfam" id="PF23197"/>
    </source>
</evidence>
<dbReference type="STRING" id="981085.W9SCW9"/>
<dbReference type="EMBL" id="KE346086">
    <property type="protein sequence ID" value="EXC25814.1"/>
    <property type="molecule type" value="Genomic_DNA"/>
</dbReference>
<dbReference type="Gene3D" id="2.60.40.2700">
    <property type="match status" value="1"/>
</dbReference>
<dbReference type="eggNOG" id="KOG0531">
    <property type="taxonomic scope" value="Eukaryota"/>
</dbReference>
<evidence type="ECO:0000313" key="2">
    <source>
        <dbReference type="EMBL" id="EXC25814.1"/>
    </source>
</evidence>
<dbReference type="GO" id="GO:0009506">
    <property type="term" value="C:plasmodesma"/>
    <property type="evidence" value="ECO:0007669"/>
    <property type="project" value="TreeGrafter"/>
</dbReference>
<organism evidence="2 3">
    <name type="scientific">Morus notabilis</name>
    <dbReference type="NCBI Taxonomy" id="981085"/>
    <lineage>
        <taxon>Eukaryota</taxon>
        <taxon>Viridiplantae</taxon>
        <taxon>Streptophyta</taxon>
        <taxon>Embryophyta</taxon>
        <taxon>Tracheophyta</taxon>
        <taxon>Spermatophyta</taxon>
        <taxon>Magnoliopsida</taxon>
        <taxon>eudicotyledons</taxon>
        <taxon>Gunneridae</taxon>
        <taxon>Pentapetalae</taxon>
        <taxon>rosids</taxon>
        <taxon>fabids</taxon>
        <taxon>Rosales</taxon>
        <taxon>Moraceae</taxon>
        <taxon>Moreae</taxon>
        <taxon>Morus</taxon>
    </lineage>
</organism>
<evidence type="ECO:0000313" key="3">
    <source>
        <dbReference type="Proteomes" id="UP000030645"/>
    </source>
</evidence>
<dbReference type="GO" id="GO:0005886">
    <property type="term" value="C:plasma membrane"/>
    <property type="evidence" value="ECO:0007669"/>
    <property type="project" value="TreeGrafter"/>
</dbReference>
<sequence>MVQNNSSTLDGEKGLDALSTSKIAKAFCIPLGAVGYYIVAKFTPMISDGESGEPAYVISERAVETLPPSLNFLSITEDYTEGGILTASYGYVGGHEGKSIYNWYLHEIENDSGSLIPEVTGVLQYRITKDAIGKFVSFQCTPVRDDGIVGDPRTCFGQERVRPCIILKII</sequence>
<dbReference type="AlphaFoldDB" id="W9SCW9"/>
<dbReference type="Pfam" id="PF23197">
    <property type="entry name" value="IG_AIR9"/>
    <property type="match status" value="1"/>
</dbReference>
<proteinExistence type="predicted"/>
<name>W9SCW9_9ROSA</name>
<keyword evidence="3" id="KW-1185">Reference proteome</keyword>
<dbReference type="Proteomes" id="UP000030645">
    <property type="component" value="Unassembled WGS sequence"/>
</dbReference>
<accession>W9SCW9</accession>
<dbReference type="PANTHER" id="PTHR31149">
    <property type="entry name" value="EXPRESSED PROTEIN"/>
    <property type="match status" value="1"/>
</dbReference>
<dbReference type="InterPro" id="IPR056284">
    <property type="entry name" value="AIR9-like_A9"/>
</dbReference>